<evidence type="ECO:0000313" key="2">
    <source>
        <dbReference type="EMBL" id="MPN09060.1"/>
    </source>
</evidence>
<dbReference type="AlphaFoldDB" id="A0A645F5B6"/>
<proteinExistence type="predicted"/>
<organism evidence="2">
    <name type="scientific">bioreactor metagenome</name>
    <dbReference type="NCBI Taxonomy" id="1076179"/>
    <lineage>
        <taxon>unclassified sequences</taxon>
        <taxon>metagenomes</taxon>
        <taxon>ecological metagenomes</taxon>
    </lineage>
</organism>
<accession>A0A645F5B6</accession>
<sequence length="87" mass="10012">MDDLCFSVTGNIPRQVKNPIKESILYKLVDCFNDLLRPDLPIHGSTKDTLRHGNKRGKSQDRYHRNGRQSRSGGQYTAKNNAEQQRK</sequence>
<evidence type="ECO:0000256" key="1">
    <source>
        <dbReference type="SAM" id="MobiDB-lite"/>
    </source>
</evidence>
<name>A0A645F5B6_9ZZZZ</name>
<gene>
    <name evidence="2" type="ORF">SDC9_156348</name>
</gene>
<feature type="region of interest" description="Disordered" evidence="1">
    <location>
        <begin position="39"/>
        <end position="87"/>
    </location>
</feature>
<feature type="compositionally biased region" description="Polar residues" evidence="1">
    <location>
        <begin position="69"/>
        <end position="87"/>
    </location>
</feature>
<dbReference type="EMBL" id="VSSQ01055154">
    <property type="protein sequence ID" value="MPN09060.1"/>
    <property type="molecule type" value="Genomic_DNA"/>
</dbReference>
<reference evidence="2" key="1">
    <citation type="submission" date="2019-08" db="EMBL/GenBank/DDBJ databases">
        <authorList>
            <person name="Kucharzyk K."/>
            <person name="Murdoch R.W."/>
            <person name="Higgins S."/>
            <person name="Loffler F."/>
        </authorList>
    </citation>
    <scope>NUCLEOTIDE SEQUENCE</scope>
</reference>
<comment type="caution">
    <text evidence="2">The sequence shown here is derived from an EMBL/GenBank/DDBJ whole genome shotgun (WGS) entry which is preliminary data.</text>
</comment>
<protein>
    <submittedName>
        <fullName evidence="2">Uncharacterized protein</fullName>
    </submittedName>
</protein>